<dbReference type="GO" id="GO:0000976">
    <property type="term" value="F:transcription cis-regulatory region binding"/>
    <property type="evidence" value="ECO:0007669"/>
    <property type="project" value="TreeGrafter"/>
</dbReference>
<dbReference type="RefSeq" id="XP_031946174.1">
    <property type="nucleotide sequence ID" value="XM_032080726.1"/>
</dbReference>
<dbReference type="OrthoDB" id="3251668at2759"/>
<feature type="domain" description="Zn(2)-C6 fungal-type" evidence="6">
    <location>
        <begin position="10"/>
        <end position="38"/>
    </location>
</feature>
<evidence type="ECO:0000256" key="5">
    <source>
        <dbReference type="ARBA" id="ARBA00023242"/>
    </source>
</evidence>
<dbReference type="Pfam" id="PF11951">
    <property type="entry name" value="Fungal_trans_2"/>
    <property type="match status" value="1"/>
</dbReference>
<dbReference type="GO" id="GO:0000981">
    <property type="term" value="F:DNA-binding transcription factor activity, RNA polymerase II-specific"/>
    <property type="evidence" value="ECO:0007669"/>
    <property type="project" value="InterPro"/>
</dbReference>
<dbReference type="Proteomes" id="UP000325579">
    <property type="component" value="Unassembled WGS sequence"/>
</dbReference>
<evidence type="ECO:0000256" key="3">
    <source>
        <dbReference type="ARBA" id="ARBA00023125"/>
    </source>
</evidence>
<dbReference type="PANTHER" id="PTHR37534:SF38">
    <property type="entry name" value="ZN(2)-C6 FUNGAL-TYPE DOMAIN-CONTAINING PROTEIN"/>
    <property type="match status" value="1"/>
</dbReference>
<evidence type="ECO:0000313" key="8">
    <source>
        <dbReference type="Proteomes" id="UP000325579"/>
    </source>
</evidence>
<dbReference type="PROSITE" id="PS50048">
    <property type="entry name" value="ZN2_CY6_FUNGAL_2"/>
    <property type="match status" value="1"/>
</dbReference>
<evidence type="ECO:0000256" key="4">
    <source>
        <dbReference type="ARBA" id="ARBA00023163"/>
    </source>
</evidence>
<dbReference type="PANTHER" id="PTHR37534">
    <property type="entry name" value="TRANSCRIPTIONAL ACTIVATOR PROTEIN UGA3"/>
    <property type="match status" value="1"/>
</dbReference>
<dbReference type="EMBL" id="ML736741">
    <property type="protein sequence ID" value="KAE8408855.1"/>
    <property type="molecule type" value="Genomic_DNA"/>
</dbReference>
<proteinExistence type="predicted"/>
<dbReference type="InterPro" id="IPR001138">
    <property type="entry name" value="Zn2Cys6_DnaBD"/>
</dbReference>
<keyword evidence="5" id="KW-0539">Nucleus</keyword>
<dbReference type="AlphaFoldDB" id="A0A5N7DRD6"/>
<dbReference type="InterPro" id="IPR036864">
    <property type="entry name" value="Zn2-C6_fun-type_DNA-bd_sf"/>
</dbReference>
<protein>
    <submittedName>
        <fullName evidence="7">Fungal-specific transcription factor domain-containing protein</fullName>
    </submittedName>
</protein>
<keyword evidence="4" id="KW-0804">Transcription</keyword>
<comment type="subcellular location">
    <subcellularLocation>
        <location evidence="1">Nucleus</location>
    </subcellularLocation>
</comment>
<evidence type="ECO:0000259" key="6">
    <source>
        <dbReference type="PROSITE" id="PS50048"/>
    </source>
</evidence>
<keyword evidence="2" id="KW-0805">Transcription regulation</keyword>
<accession>A0A5N7DRD6</accession>
<dbReference type="Pfam" id="PF00172">
    <property type="entry name" value="Zn_clus"/>
    <property type="match status" value="1"/>
</dbReference>
<reference evidence="7 8" key="1">
    <citation type="submission" date="2019-04" db="EMBL/GenBank/DDBJ databases">
        <authorList>
            <consortium name="DOE Joint Genome Institute"/>
            <person name="Mondo S."/>
            <person name="Kjaerbolling I."/>
            <person name="Vesth T."/>
            <person name="Frisvad J.C."/>
            <person name="Nybo J.L."/>
            <person name="Theobald S."/>
            <person name="Kildgaard S."/>
            <person name="Isbrandt T."/>
            <person name="Kuo A."/>
            <person name="Sato A."/>
            <person name="Lyhne E.K."/>
            <person name="Kogle M.E."/>
            <person name="Wiebenga A."/>
            <person name="Kun R.S."/>
            <person name="Lubbers R.J."/>
            <person name="Makela M.R."/>
            <person name="Barry K."/>
            <person name="Chovatia M."/>
            <person name="Clum A."/>
            <person name="Daum C."/>
            <person name="Haridas S."/>
            <person name="He G."/>
            <person name="LaButti K."/>
            <person name="Lipzen A."/>
            <person name="Riley R."/>
            <person name="Salamov A."/>
            <person name="Simmons B.A."/>
            <person name="Magnuson J.K."/>
            <person name="Henrissat B."/>
            <person name="Mortensen U.H."/>
            <person name="Larsen T.O."/>
            <person name="Devries R.P."/>
            <person name="Grigoriev I.V."/>
            <person name="Machida M."/>
            <person name="Baker S.E."/>
            <person name="Andersen M.R."/>
            <person name="Cantor M.N."/>
            <person name="Hua S.X."/>
        </authorList>
    </citation>
    <scope>NUCLEOTIDE SEQUENCE [LARGE SCALE GENOMIC DNA]</scope>
    <source>
        <strain evidence="7 8">CBS 119388</strain>
    </source>
</reference>
<dbReference type="InterPro" id="IPR021858">
    <property type="entry name" value="Fun_TF"/>
</dbReference>
<keyword evidence="3" id="KW-0238">DNA-binding</keyword>
<evidence type="ECO:0000256" key="1">
    <source>
        <dbReference type="ARBA" id="ARBA00004123"/>
    </source>
</evidence>
<gene>
    <name evidence="7" type="ORF">BDV37DRAFT_237460</name>
</gene>
<dbReference type="GeneID" id="43665417"/>
<dbReference type="GO" id="GO:0045944">
    <property type="term" value="P:positive regulation of transcription by RNA polymerase II"/>
    <property type="evidence" value="ECO:0007669"/>
    <property type="project" value="TreeGrafter"/>
</dbReference>
<keyword evidence="8" id="KW-1185">Reference proteome</keyword>
<dbReference type="CDD" id="cd00067">
    <property type="entry name" value="GAL4"/>
    <property type="match status" value="1"/>
</dbReference>
<dbReference type="SUPFAM" id="SSF57701">
    <property type="entry name" value="Zn2/Cys6 DNA-binding domain"/>
    <property type="match status" value="1"/>
</dbReference>
<dbReference type="Gene3D" id="4.10.240.10">
    <property type="entry name" value="Zn(2)-C6 fungal-type DNA-binding domain"/>
    <property type="match status" value="1"/>
</dbReference>
<sequence length="523" mass="59917">MRAHIDANSDCPRCINRRVKCDRSIPTCAKCASRDLQCPGFKPLYLKWNQGIASRGKFMGKTTPILGSAKTRRRQISVDKHSSPRQVMTRLVDGQAAGESSAVVVETATEPRDAIPTMPASKDLGITERYSSALVFNYLHRHFFLEVVPRFRWIDLPENPWRNTIQPIAPYSLCLRLAMASHAAAHLSVACARSADERARFRFIYQRLRDSSLRIVNERIRSDFLCDQNSSRRCRLPRFPTDILASTVLLCYADAFIPGSTDWRLHLRACQTVIRSQVVQGKYNGLRSPSETFLLKEVADIEILNGISVFDEKASPITAFLFEHIHSESPWTFTKLLSEITIMERSRYTSLRYRQHIPEVRMQLWHQRAEGAYYGLLAALASFPMHQQARGCLETVILSHYYAIIIYSYQALAPPDKLDDALESCLGQLQQCVHSIIYGSEQQFSHDLFIPLFILGTECRGDRNKQLMVEDLFLKVLIITGMWWNHTALQFLRIFWSSLESDDIGWIQFARDNEAQVGNFILF</sequence>
<evidence type="ECO:0000256" key="2">
    <source>
        <dbReference type="ARBA" id="ARBA00023015"/>
    </source>
</evidence>
<dbReference type="GO" id="GO:0008270">
    <property type="term" value="F:zinc ion binding"/>
    <property type="evidence" value="ECO:0007669"/>
    <property type="project" value="InterPro"/>
</dbReference>
<dbReference type="GO" id="GO:0005634">
    <property type="term" value="C:nucleus"/>
    <property type="evidence" value="ECO:0007669"/>
    <property type="project" value="UniProtKB-SubCell"/>
</dbReference>
<organism evidence="7 8">
    <name type="scientific">Aspergillus pseudonomiae</name>
    <dbReference type="NCBI Taxonomy" id="1506151"/>
    <lineage>
        <taxon>Eukaryota</taxon>
        <taxon>Fungi</taxon>
        <taxon>Dikarya</taxon>
        <taxon>Ascomycota</taxon>
        <taxon>Pezizomycotina</taxon>
        <taxon>Eurotiomycetes</taxon>
        <taxon>Eurotiomycetidae</taxon>
        <taxon>Eurotiales</taxon>
        <taxon>Aspergillaceae</taxon>
        <taxon>Aspergillus</taxon>
        <taxon>Aspergillus subgen. Circumdati</taxon>
    </lineage>
</organism>
<name>A0A5N7DRD6_9EURO</name>
<evidence type="ECO:0000313" key="7">
    <source>
        <dbReference type="EMBL" id="KAE8408855.1"/>
    </source>
</evidence>